<keyword evidence="1 3" id="KW-0732">Signal</keyword>
<sequence length="1487" mass="153904">MNRNRPYIFRRTLLSLLIPSLIYSVQGRAYTQYVYDSVSDEFVTGQQTVRPGGTTTNNIIYSSGIQYVEGGAAIGSILQGGEQIVRQEGEVYGTIIENGGTQRVEFGGDNVSIDNTTINRGGTQVVGNTGSVVTNTHINSAGEQKVYGNGRAEKTDINGGKQTLEFSTAYDTTIQDGGIQSVFRESSAEKTTINAGGVQDVRETGSKAVDTIINSNGAQEIHDGGEALTTHIYGGAQYIDGGIADDTYIHSGTQNIDRGGKATNTYIYNGKQIVRERGTAINTTIHQGGEQEIYGTASNTNIYGTQYVNNGAIADITVINNGGKQLVKTGGKALNTTISSGGVLEVYDGAIANDVDQKSGGALITSTNSSISGKNSNGKSFSVNAGHADSVVLENSGLLTVKATGNATNTTIGSGGQMTVENRGAADKTAIQNGGVLKIDEGGTATGITQEAGGALIASTGTGVNVRGKNSTGDFVIDNFHAENAVLENTGALTVIAGTYAENTTINNKGAMTVLGHADNTVINNGGSQEIKNGGQAVDTKISGGTQTINTGGYARTTTIDTGGMQIVKGGNSSDTYISGGSQKIEQNGIAYNTEIHSGAQIVYSGGVATDSTIFEGGIVEIQAGGSATGIKQNTNSVLIATTDAKQIDGLWNDDIHFSISGGKADHIVLENGGKLTVESGTSSADTLAGIGGTETVKTNATATGTTLNGGVQTVEGMADGTHVNMGGIQTVSSGGTATDSIVNGGTQTVEGTAHGTLVNAGGIQTVSAHGVADSSIIKSGAMLEVKANGTATNVEQSSGAALKTSTDKTINIIGRNEYGDFHISAGMADNLLLENGGSLSVLAATEAIDTTVGDGGIMQSLGNDRGTTVTTGGRYALGRSQDGETITFESLARAEDLDIVGGLATVYAGSLTGATVSGAKGSLVIMSPQDEVTPVTLAGAIQVSDQAHLTMGYGANTSAADLSVSRRGSAWLNSDKACSGSSNCAYTLNSLLLSDGDIYLSQAAASQSGTEDIYNTLTTNELSGSGNFYMHTDVASLRSDQLKVTGDATGNFNVFVANTGGSPKTGDPLMLVTTGGGDAAFTLGNTGGLVDLGTYEYALKSDGNHNWSLTSDLNPDPKPDPDPKPNPDPKPDPDPKPNPDPKPDPDPKPNPDPKPDPDPKPNPDPKPDPDPKPEPTPVPHEKLITPSTAAVLNMAATLPLVFDAELDSVRERLNLMRATGYSNNIWGTTYTTRNNVTTDAGAGFEQTLTGMTLGMDNRYAITEGVATLGVFVGYSHSKVAYDRGGHGNVDSYALGGYAAWEHESGFYLDSIVKLNRFESTVAGRMSGGESVNGSFNSNGFGGHVETGIRFTDGNWNLTPYVSLSGFTADNPEYRLSNGMEAKPGDTRSVYRELGATLSYTMRLRNGVEVEPWLKAAARKEFIDDNRVKVNNDGDFVNDLSGKRGVYQAGIKASFSNTLSGHLGISYGNGAGVESPWNAVAGMSWSF</sequence>
<protein>
    <submittedName>
        <fullName evidence="5">Autotransporter outer membrane beta-barrel domain-containing protein</fullName>
    </submittedName>
</protein>
<feature type="signal peptide" evidence="3">
    <location>
        <begin position="1"/>
        <end position="29"/>
    </location>
</feature>
<feature type="domain" description="Autotransporter" evidence="4">
    <location>
        <begin position="1219"/>
        <end position="1487"/>
    </location>
</feature>
<dbReference type="InterPro" id="IPR030930">
    <property type="entry name" value="AIDA"/>
</dbReference>
<dbReference type="Pfam" id="PF16168">
    <property type="entry name" value="AIDA"/>
    <property type="match status" value="6"/>
</dbReference>
<dbReference type="InterPro" id="IPR004899">
    <property type="entry name" value="Pertactin_central"/>
</dbReference>
<dbReference type="InterPro" id="IPR051551">
    <property type="entry name" value="Autotransporter_adhesion"/>
</dbReference>
<dbReference type="Gene3D" id="2.160.20.20">
    <property type="match status" value="3"/>
</dbReference>
<dbReference type="PROSITE" id="PS51208">
    <property type="entry name" value="AUTOTRANSPORTER"/>
    <property type="match status" value="1"/>
</dbReference>
<feature type="region of interest" description="Disordered" evidence="2">
    <location>
        <begin position="1107"/>
        <end position="1182"/>
    </location>
</feature>
<dbReference type="InterPro" id="IPR003991">
    <property type="entry name" value="Pertactin_virulence_factor"/>
</dbReference>
<dbReference type="CDD" id="cd01343">
    <property type="entry name" value="PL1_Passenger_AT"/>
    <property type="match status" value="1"/>
</dbReference>
<dbReference type="InterPro" id="IPR006315">
    <property type="entry name" value="OM_autotransptr_brl_dom"/>
</dbReference>
<dbReference type="InterPro" id="IPR036709">
    <property type="entry name" value="Autotransporte_beta_dom_sf"/>
</dbReference>
<dbReference type="PANTHER" id="PTHR35037">
    <property type="entry name" value="C-TERMINAL REGION OF AIDA-LIKE PROTEIN"/>
    <property type="match status" value="1"/>
</dbReference>
<dbReference type="PRINTS" id="PR01484">
    <property type="entry name" value="PRTACTNFAMLY"/>
</dbReference>
<dbReference type="EMBL" id="DAAYTU010000002">
    <property type="protein sequence ID" value="HAG5768843.1"/>
    <property type="molecule type" value="Genomic_DNA"/>
</dbReference>
<dbReference type="SUPFAM" id="SSF103515">
    <property type="entry name" value="Autotransporter"/>
    <property type="match status" value="1"/>
</dbReference>
<dbReference type="SMART" id="SM00869">
    <property type="entry name" value="Autotransporter"/>
    <property type="match status" value="1"/>
</dbReference>
<dbReference type="InterPro" id="IPR011050">
    <property type="entry name" value="Pectin_lyase_fold/virulence"/>
</dbReference>
<dbReference type="PANTHER" id="PTHR35037:SF7">
    <property type="entry name" value="AUTOTRANSPORTER"/>
    <property type="match status" value="1"/>
</dbReference>
<dbReference type="SUPFAM" id="SSF51126">
    <property type="entry name" value="Pectin lyase-like"/>
    <property type="match status" value="2"/>
</dbReference>
<dbReference type="GO" id="GO:0019867">
    <property type="term" value="C:outer membrane"/>
    <property type="evidence" value="ECO:0007669"/>
    <property type="project" value="InterPro"/>
</dbReference>
<reference evidence="5" key="2">
    <citation type="submission" date="2020-02" db="EMBL/GenBank/DDBJ databases">
        <authorList>
            <consortium name="NCBI Pathogen Detection Project"/>
        </authorList>
    </citation>
    <scope>NUCLEOTIDE SEQUENCE</scope>
    <source>
        <strain evidence="5">1839</strain>
    </source>
</reference>
<dbReference type="NCBIfam" id="TIGR01414">
    <property type="entry name" value="autotrans_barl"/>
    <property type="match status" value="1"/>
</dbReference>
<organism evidence="5">
    <name type="scientific">Escherichia coli</name>
    <dbReference type="NCBI Taxonomy" id="562"/>
    <lineage>
        <taxon>Bacteria</taxon>
        <taxon>Pseudomonadati</taxon>
        <taxon>Pseudomonadota</taxon>
        <taxon>Gammaproteobacteria</taxon>
        <taxon>Enterobacterales</taxon>
        <taxon>Enterobacteriaceae</taxon>
        <taxon>Escherichia</taxon>
    </lineage>
</organism>
<dbReference type="Gene3D" id="2.40.128.130">
    <property type="entry name" value="Autotransporter beta-domain"/>
    <property type="match status" value="1"/>
</dbReference>
<dbReference type="InterPro" id="IPR012332">
    <property type="entry name" value="Autotransporter_pectin_lyase_C"/>
</dbReference>
<dbReference type="NCBIfam" id="TIGR04415">
    <property type="entry name" value="O_hepto_targRPT"/>
    <property type="match status" value="10"/>
</dbReference>
<feature type="chain" id="PRO_5027795985" evidence="3">
    <location>
        <begin position="30"/>
        <end position="1487"/>
    </location>
</feature>
<dbReference type="Pfam" id="PF03212">
    <property type="entry name" value="Pertactin"/>
    <property type="match status" value="1"/>
</dbReference>
<reference evidence="5" key="1">
    <citation type="journal article" date="2018" name="Genome Biol.">
        <title>SKESA: strategic k-mer extension for scrupulous assemblies.</title>
        <authorList>
            <person name="Souvorov A."/>
            <person name="Agarwala R."/>
            <person name="Lipman D.J."/>
        </authorList>
    </citation>
    <scope>NUCLEOTIDE SEQUENCE [LARGE SCALE GENOMIC DNA]</scope>
    <source>
        <strain evidence="5">1839</strain>
    </source>
</reference>
<evidence type="ECO:0000256" key="3">
    <source>
        <dbReference type="SAM" id="SignalP"/>
    </source>
</evidence>
<accession>A0A765X7Z8</accession>
<evidence type="ECO:0000256" key="2">
    <source>
        <dbReference type="SAM" id="MobiDB-lite"/>
    </source>
</evidence>
<feature type="compositionally biased region" description="Basic and acidic residues" evidence="2">
    <location>
        <begin position="1116"/>
        <end position="1182"/>
    </location>
</feature>
<name>A0A765X7Z8_ECOLX</name>
<comment type="caution">
    <text evidence="5">The sequence shown here is derived from an EMBL/GenBank/DDBJ whole genome shotgun (WGS) entry which is preliminary data.</text>
</comment>
<evidence type="ECO:0000256" key="1">
    <source>
        <dbReference type="ARBA" id="ARBA00022729"/>
    </source>
</evidence>
<evidence type="ECO:0000259" key="4">
    <source>
        <dbReference type="PROSITE" id="PS51208"/>
    </source>
</evidence>
<gene>
    <name evidence="5" type="ORF">GGB84_000422</name>
</gene>
<proteinExistence type="predicted"/>
<dbReference type="Pfam" id="PF03797">
    <property type="entry name" value="Autotransporter"/>
    <property type="match status" value="1"/>
</dbReference>
<dbReference type="InterPro" id="IPR005546">
    <property type="entry name" value="Autotransporte_beta"/>
</dbReference>
<evidence type="ECO:0000313" key="5">
    <source>
        <dbReference type="EMBL" id="HAG5768843.1"/>
    </source>
</evidence>